<gene>
    <name evidence="1" type="ORF">GCM10009067_40400</name>
</gene>
<reference evidence="1" key="2">
    <citation type="submission" date="2020-09" db="EMBL/GenBank/DDBJ databases">
        <authorList>
            <person name="Sun Q."/>
            <person name="Ohkuma M."/>
        </authorList>
    </citation>
    <scope>NUCLEOTIDE SEQUENCE</scope>
    <source>
        <strain evidence="1">JCM 19018</strain>
    </source>
</reference>
<dbReference type="Proteomes" id="UP000614221">
    <property type="component" value="Unassembled WGS sequence"/>
</dbReference>
<accession>A0A830EQI1</accession>
<evidence type="ECO:0000313" key="1">
    <source>
        <dbReference type="EMBL" id="GGK84120.1"/>
    </source>
</evidence>
<reference evidence="1" key="1">
    <citation type="journal article" date="2014" name="Int. J. Syst. Evol. Microbiol.">
        <title>Complete genome sequence of Corynebacterium casei LMG S-19264T (=DSM 44701T), isolated from a smear-ripened cheese.</title>
        <authorList>
            <consortium name="US DOE Joint Genome Institute (JGI-PGF)"/>
            <person name="Walter F."/>
            <person name="Albersmeier A."/>
            <person name="Kalinowski J."/>
            <person name="Ruckert C."/>
        </authorList>
    </citation>
    <scope>NUCLEOTIDE SEQUENCE</scope>
    <source>
        <strain evidence="1">JCM 19018</strain>
    </source>
</reference>
<organism evidence="1 2">
    <name type="scientific">Haloarcula sebkhae</name>
    <dbReference type="NCBI Taxonomy" id="932660"/>
    <lineage>
        <taxon>Archaea</taxon>
        <taxon>Methanobacteriati</taxon>
        <taxon>Methanobacteriota</taxon>
        <taxon>Stenosarchaea group</taxon>
        <taxon>Halobacteria</taxon>
        <taxon>Halobacteriales</taxon>
        <taxon>Haloarculaceae</taxon>
        <taxon>Haloarcula</taxon>
    </lineage>
</organism>
<sequence>MRSLRKEQILKRLLKPADVVCNKINQEFGDEHNKQERATGCTRKADWVAFYGFTGGQ</sequence>
<dbReference type="EMBL" id="BMPD01000011">
    <property type="protein sequence ID" value="GGK84120.1"/>
    <property type="molecule type" value="Genomic_DNA"/>
</dbReference>
<name>A0A830EQI1_9EURY</name>
<protein>
    <submittedName>
        <fullName evidence="1">Uncharacterized protein</fullName>
    </submittedName>
</protein>
<evidence type="ECO:0000313" key="2">
    <source>
        <dbReference type="Proteomes" id="UP000614221"/>
    </source>
</evidence>
<comment type="caution">
    <text evidence="1">The sequence shown here is derived from an EMBL/GenBank/DDBJ whole genome shotgun (WGS) entry which is preliminary data.</text>
</comment>
<proteinExistence type="predicted"/>
<dbReference type="AlphaFoldDB" id="A0A830EQI1"/>